<dbReference type="InterPro" id="IPR038371">
    <property type="entry name" value="Cu_polyphenol_OxRdtase_sf"/>
</dbReference>
<dbReference type="GO" id="GO:0005507">
    <property type="term" value="F:copper ion binding"/>
    <property type="evidence" value="ECO:0007669"/>
    <property type="project" value="TreeGrafter"/>
</dbReference>
<evidence type="ECO:0000256" key="10">
    <source>
        <dbReference type="ARBA" id="ARBA00048968"/>
    </source>
</evidence>
<dbReference type="STRING" id="1437606.BBOH_1546"/>
<name>A0A086ZE67_9BIFI</name>
<gene>
    <name evidence="12" type="ORF">BBOH_1546</name>
</gene>
<comment type="catalytic activity">
    <reaction evidence="9">
        <text>adenosine + H2O + H(+) = inosine + NH4(+)</text>
        <dbReference type="Rhea" id="RHEA:24408"/>
        <dbReference type="ChEBI" id="CHEBI:15377"/>
        <dbReference type="ChEBI" id="CHEBI:15378"/>
        <dbReference type="ChEBI" id="CHEBI:16335"/>
        <dbReference type="ChEBI" id="CHEBI:17596"/>
        <dbReference type="ChEBI" id="CHEBI:28938"/>
        <dbReference type="EC" id="3.5.4.4"/>
    </reaction>
    <physiologicalReaction direction="left-to-right" evidence="9">
        <dbReference type="Rhea" id="RHEA:24409"/>
    </physiologicalReaction>
</comment>
<dbReference type="EMBL" id="JGYP01000005">
    <property type="protein sequence ID" value="KFI44817.1"/>
    <property type="molecule type" value="Genomic_DNA"/>
</dbReference>
<keyword evidence="5" id="KW-0479">Metal-binding</keyword>
<sequence>MNAQYDDMIVDSSALDPVDAQGNPIPVTIPIELAPHVKVVYTTRLGGSSCGDWASCNLGGKAGDDPNVVTANRIALSKAVGAPLSLVAQVHSGRAIDADEDADFNAPYGCDRSGADAVDDRLSADRRLEADGQVTARAGLAVGVFAADCLPVLVTDPQAGVIGVAHCGRRGLERGIVSSTIDAMERKGASVERIVATLGPCICGDCYEVGDQVAAAFDARFPGTRTTTRFGGAGIDIAEAALQELSRSGVDREHVVDSTPRVAAATQYLEYDDELEAVCRTDGDGGADDHAGEPVVLPASSSVSATQGDLVDTSDEVVRDGTFEAVVSATAGIPVAAMSPEVAAQARRVAVCADLGARINAMQHPLCTLENPLWYSHRRSAFADKPHEGRMLALIVREH</sequence>
<comment type="function">
    <text evidence="2">Purine nucleoside enzyme that catalyzes the phosphorolysis of adenosine and inosine nucleosides, yielding D-ribose 1-phosphate and the respective free bases, adenine and hypoxanthine. Also catalyzes the phosphorolysis of S-methyl-5'-thioadenosine into adenine and S-methyl-5-thio-alpha-D-ribose 1-phosphate. Also has adenosine deaminase activity.</text>
</comment>
<evidence type="ECO:0000256" key="7">
    <source>
        <dbReference type="ARBA" id="ARBA00022833"/>
    </source>
</evidence>
<keyword evidence="8" id="KW-0186">Copper</keyword>
<evidence type="ECO:0000313" key="13">
    <source>
        <dbReference type="Proteomes" id="UP000029096"/>
    </source>
</evidence>
<comment type="caution">
    <text evidence="12">The sequence shown here is derived from an EMBL/GenBank/DDBJ whole genome shotgun (WGS) entry which is preliminary data.</text>
</comment>
<dbReference type="Gene3D" id="3.60.140.10">
    <property type="entry name" value="CNF1/YfiH-like putative cysteine hydrolases"/>
    <property type="match status" value="1"/>
</dbReference>
<dbReference type="Proteomes" id="UP000029096">
    <property type="component" value="Unassembled WGS sequence"/>
</dbReference>
<evidence type="ECO:0000256" key="8">
    <source>
        <dbReference type="ARBA" id="ARBA00023008"/>
    </source>
</evidence>
<comment type="catalytic activity">
    <reaction evidence="10">
        <text>adenosine + phosphate = alpha-D-ribose 1-phosphate + adenine</text>
        <dbReference type="Rhea" id="RHEA:27642"/>
        <dbReference type="ChEBI" id="CHEBI:16335"/>
        <dbReference type="ChEBI" id="CHEBI:16708"/>
        <dbReference type="ChEBI" id="CHEBI:43474"/>
        <dbReference type="ChEBI" id="CHEBI:57720"/>
        <dbReference type="EC" id="2.4.2.1"/>
    </reaction>
    <physiologicalReaction direction="left-to-right" evidence="10">
        <dbReference type="Rhea" id="RHEA:27643"/>
    </physiologicalReaction>
</comment>
<dbReference type="InterPro" id="IPR003730">
    <property type="entry name" value="Cu_polyphenol_OxRdtase"/>
</dbReference>
<evidence type="ECO:0000256" key="5">
    <source>
        <dbReference type="ARBA" id="ARBA00022723"/>
    </source>
</evidence>
<evidence type="ECO:0000256" key="9">
    <source>
        <dbReference type="ARBA" id="ARBA00047989"/>
    </source>
</evidence>
<comment type="catalytic activity">
    <reaction evidence="1">
        <text>inosine + phosphate = alpha-D-ribose 1-phosphate + hypoxanthine</text>
        <dbReference type="Rhea" id="RHEA:27646"/>
        <dbReference type="ChEBI" id="CHEBI:17368"/>
        <dbReference type="ChEBI" id="CHEBI:17596"/>
        <dbReference type="ChEBI" id="CHEBI:43474"/>
        <dbReference type="ChEBI" id="CHEBI:57720"/>
        <dbReference type="EC" id="2.4.2.1"/>
    </reaction>
    <physiologicalReaction direction="left-to-right" evidence="1">
        <dbReference type="Rhea" id="RHEA:27647"/>
    </physiologicalReaction>
</comment>
<evidence type="ECO:0000256" key="11">
    <source>
        <dbReference type="ARBA" id="ARBA00049893"/>
    </source>
</evidence>
<comment type="similarity">
    <text evidence="3">Belongs to the purine nucleoside phosphorylase YfiH/LACC1 family.</text>
</comment>
<dbReference type="PANTHER" id="PTHR30616:SF2">
    <property type="entry name" value="PURINE NUCLEOSIDE PHOSPHORYLASE LACC1"/>
    <property type="match status" value="1"/>
</dbReference>
<keyword evidence="13" id="KW-1185">Reference proteome</keyword>
<evidence type="ECO:0000256" key="4">
    <source>
        <dbReference type="ARBA" id="ARBA00022679"/>
    </source>
</evidence>
<dbReference type="GO" id="GO:0017061">
    <property type="term" value="F:S-methyl-5-thioadenosine phosphorylase activity"/>
    <property type="evidence" value="ECO:0007669"/>
    <property type="project" value="UniProtKB-EC"/>
</dbReference>
<proteinExistence type="inferred from homology"/>
<comment type="catalytic activity">
    <reaction evidence="11">
        <text>S-methyl-5'-thioadenosine + phosphate = 5-(methylsulfanyl)-alpha-D-ribose 1-phosphate + adenine</text>
        <dbReference type="Rhea" id="RHEA:11852"/>
        <dbReference type="ChEBI" id="CHEBI:16708"/>
        <dbReference type="ChEBI" id="CHEBI:17509"/>
        <dbReference type="ChEBI" id="CHEBI:43474"/>
        <dbReference type="ChEBI" id="CHEBI:58533"/>
        <dbReference type="EC" id="2.4.2.28"/>
    </reaction>
    <physiologicalReaction direction="left-to-right" evidence="11">
        <dbReference type="Rhea" id="RHEA:11853"/>
    </physiologicalReaction>
</comment>
<dbReference type="InterPro" id="IPR011324">
    <property type="entry name" value="Cytotoxic_necrot_fac-like_cat"/>
</dbReference>
<evidence type="ECO:0000256" key="1">
    <source>
        <dbReference type="ARBA" id="ARBA00000553"/>
    </source>
</evidence>
<dbReference type="AlphaFoldDB" id="A0A086ZE67"/>
<keyword evidence="6" id="KW-0378">Hydrolase</keyword>
<keyword evidence="7" id="KW-0862">Zinc</keyword>
<organism evidence="12 13">
    <name type="scientific">Bifidobacterium bohemicum DSM 22767</name>
    <dbReference type="NCBI Taxonomy" id="1437606"/>
    <lineage>
        <taxon>Bacteria</taxon>
        <taxon>Bacillati</taxon>
        <taxon>Actinomycetota</taxon>
        <taxon>Actinomycetes</taxon>
        <taxon>Bifidobacteriales</taxon>
        <taxon>Bifidobacteriaceae</taxon>
        <taxon>Bifidobacterium</taxon>
    </lineage>
</organism>
<evidence type="ECO:0000313" key="12">
    <source>
        <dbReference type="EMBL" id="KFI44817.1"/>
    </source>
</evidence>
<dbReference type="GO" id="GO:0016787">
    <property type="term" value="F:hydrolase activity"/>
    <property type="evidence" value="ECO:0007669"/>
    <property type="project" value="UniProtKB-KW"/>
</dbReference>
<dbReference type="PANTHER" id="PTHR30616">
    <property type="entry name" value="UNCHARACTERIZED PROTEIN YFIH"/>
    <property type="match status" value="1"/>
</dbReference>
<dbReference type="CDD" id="cd16833">
    <property type="entry name" value="YfiH"/>
    <property type="match status" value="1"/>
</dbReference>
<dbReference type="Pfam" id="PF02578">
    <property type="entry name" value="Cu-oxidase_4"/>
    <property type="match status" value="1"/>
</dbReference>
<protein>
    <submittedName>
        <fullName evidence="12">Multi-copper polyphenol oxidoreductase laccase domain protein</fullName>
    </submittedName>
</protein>
<evidence type="ECO:0000256" key="3">
    <source>
        <dbReference type="ARBA" id="ARBA00007353"/>
    </source>
</evidence>
<keyword evidence="4" id="KW-0808">Transferase</keyword>
<evidence type="ECO:0000256" key="6">
    <source>
        <dbReference type="ARBA" id="ARBA00022801"/>
    </source>
</evidence>
<dbReference type="SUPFAM" id="SSF64438">
    <property type="entry name" value="CNF1/YfiH-like putative cysteine hydrolases"/>
    <property type="match status" value="1"/>
</dbReference>
<reference evidence="12 13" key="1">
    <citation type="submission" date="2014-03" db="EMBL/GenBank/DDBJ databases">
        <title>Genomics of Bifidobacteria.</title>
        <authorList>
            <person name="Ventura M."/>
            <person name="Milani C."/>
            <person name="Lugli G.A."/>
        </authorList>
    </citation>
    <scope>NUCLEOTIDE SEQUENCE [LARGE SCALE GENOMIC DNA]</scope>
    <source>
        <strain evidence="12 13">DSM 22767</strain>
    </source>
</reference>
<evidence type="ECO:0000256" key="2">
    <source>
        <dbReference type="ARBA" id="ARBA00003215"/>
    </source>
</evidence>
<dbReference type="eggNOG" id="COG1496">
    <property type="taxonomic scope" value="Bacteria"/>
</dbReference>
<accession>A0A086ZE67</accession>